<evidence type="ECO:0008006" key="2">
    <source>
        <dbReference type="Google" id="ProtNLM"/>
    </source>
</evidence>
<organism evidence="1">
    <name type="scientific">Myoviridae sp. ctxZR60</name>
    <dbReference type="NCBI Taxonomy" id="2826712"/>
    <lineage>
        <taxon>Viruses</taxon>
        <taxon>Duplodnaviria</taxon>
        <taxon>Heunggongvirae</taxon>
        <taxon>Uroviricota</taxon>
        <taxon>Caudoviricetes</taxon>
    </lineage>
</organism>
<reference evidence="1" key="1">
    <citation type="journal article" date="2021" name="Proc. Natl. Acad. Sci. U.S.A.">
        <title>A Catalog of Tens of Thousands of Viruses from Human Metagenomes Reveals Hidden Associations with Chronic Diseases.</title>
        <authorList>
            <person name="Tisza M.J."/>
            <person name="Buck C.B."/>
        </authorList>
    </citation>
    <scope>NUCLEOTIDE SEQUENCE</scope>
    <source>
        <strain evidence="1">CtxZR60</strain>
    </source>
</reference>
<dbReference type="Gene3D" id="2.10.10.90">
    <property type="match status" value="1"/>
</dbReference>
<protein>
    <recommendedName>
        <fullName evidence="2">Chitin-binding type-3 domain-containing protein</fullName>
    </recommendedName>
</protein>
<accession>A0A8S5MVP2</accession>
<dbReference type="EMBL" id="BK014995">
    <property type="protein sequence ID" value="DAD86170.1"/>
    <property type="molecule type" value="Genomic_DNA"/>
</dbReference>
<evidence type="ECO:0000313" key="1">
    <source>
        <dbReference type="EMBL" id="DAD86170.1"/>
    </source>
</evidence>
<proteinExistence type="predicted"/>
<sequence>MYITINGQRYNCTRREADADEVRYYGVEPLPESVSGIVRTCTEAGFVLAEDHAEAYARQEIGTTRVTLTNRAEPTPEPEPEPEPVVYDVQMSTVNAVKMLMLGAKPVTADEKISVSALWPEWQEGSHTLGEVYTVDGDPWECIQAYDNATYPDIRPDNAAWGTFNKPLHGTTRQTARKFVQPTGAHDMYKAGEWMVLDGKFYRCKQDTAYSPTDYAQAWEVIDE</sequence>
<name>A0A8S5MVP2_9CAUD</name>